<dbReference type="EMBL" id="MLJW01000104">
    <property type="protein sequence ID" value="OIQ99596.1"/>
    <property type="molecule type" value="Genomic_DNA"/>
</dbReference>
<feature type="transmembrane region" description="Helical" evidence="5">
    <location>
        <begin position="6"/>
        <end position="21"/>
    </location>
</feature>
<evidence type="ECO:0000256" key="2">
    <source>
        <dbReference type="ARBA" id="ARBA00022692"/>
    </source>
</evidence>
<evidence type="ECO:0000256" key="5">
    <source>
        <dbReference type="SAM" id="Phobius"/>
    </source>
</evidence>
<feature type="transmembrane region" description="Helical" evidence="5">
    <location>
        <begin position="101"/>
        <end position="124"/>
    </location>
</feature>
<feature type="transmembrane region" description="Helical" evidence="5">
    <location>
        <begin position="28"/>
        <end position="45"/>
    </location>
</feature>
<name>A0A1J5S5U7_9ZZZZ</name>
<sequence>MNAIDWFILAGLCLSALVGVLRGAAYEFISLGGWLAAFILAHQFSPWVAEHYLQAIAAGALRNGVAWVACFILVLLAAGLLATVMRLLLRSTGLGVMDRSLGALFGLARGLVLLMLTVLAAGYTGLPHSAIWRTSLFIPPAAAAAATIEPLLPAAAARVLPRQ</sequence>
<keyword evidence="4 5" id="KW-0472">Membrane</keyword>
<comment type="subcellular location">
    <subcellularLocation>
        <location evidence="1">Membrane</location>
        <topology evidence="1">Multi-pass membrane protein</topology>
    </subcellularLocation>
</comment>
<evidence type="ECO:0000313" key="6">
    <source>
        <dbReference type="EMBL" id="OIQ99596.1"/>
    </source>
</evidence>
<feature type="transmembrane region" description="Helical" evidence="5">
    <location>
        <begin position="136"/>
        <end position="160"/>
    </location>
</feature>
<reference evidence="6" key="1">
    <citation type="submission" date="2016-10" db="EMBL/GenBank/DDBJ databases">
        <title>Sequence of Gallionella enrichment culture.</title>
        <authorList>
            <person name="Poehlein A."/>
            <person name="Muehling M."/>
            <person name="Daniel R."/>
        </authorList>
    </citation>
    <scope>NUCLEOTIDE SEQUENCE</scope>
</reference>
<gene>
    <name evidence="6" type="primary">cvpA_4</name>
    <name evidence="6" type="ORF">GALL_183450</name>
</gene>
<dbReference type="AlphaFoldDB" id="A0A1J5S5U7"/>
<comment type="caution">
    <text evidence="6">The sequence shown here is derived from an EMBL/GenBank/DDBJ whole genome shotgun (WGS) entry which is preliminary data.</text>
</comment>
<evidence type="ECO:0000256" key="1">
    <source>
        <dbReference type="ARBA" id="ARBA00004141"/>
    </source>
</evidence>
<dbReference type="InterPro" id="IPR052719">
    <property type="entry name" value="CvpA-like"/>
</dbReference>
<keyword evidence="2 5" id="KW-0812">Transmembrane</keyword>
<protein>
    <submittedName>
        <fullName evidence="6">Colicin V production protein</fullName>
    </submittedName>
</protein>
<proteinExistence type="predicted"/>
<dbReference type="GO" id="GO:0016020">
    <property type="term" value="C:membrane"/>
    <property type="evidence" value="ECO:0007669"/>
    <property type="project" value="UniProtKB-SubCell"/>
</dbReference>
<accession>A0A1J5S5U7</accession>
<evidence type="ECO:0000256" key="4">
    <source>
        <dbReference type="ARBA" id="ARBA00023136"/>
    </source>
</evidence>
<organism evidence="6">
    <name type="scientific">mine drainage metagenome</name>
    <dbReference type="NCBI Taxonomy" id="410659"/>
    <lineage>
        <taxon>unclassified sequences</taxon>
        <taxon>metagenomes</taxon>
        <taxon>ecological metagenomes</taxon>
    </lineage>
</organism>
<dbReference type="Pfam" id="PF02674">
    <property type="entry name" value="Colicin_V"/>
    <property type="match status" value="1"/>
</dbReference>
<evidence type="ECO:0000256" key="3">
    <source>
        <dbReference type="ARBA" id="ARBA00022989"/>
    </source>
</evidence>
<dbReference type="InterPro" id="IPR003825">
    <property type="entry name" value="Colicin-V_CvpA"/>
</dbReference>
<dbReference type="GO" id="GO:0009403">
    <property type="term" value="P:toxin biosynthetic process"/>
    <property type="evidence" value="ECO:0007669"/>
    <property type="project" value="InterPro"/>
</dbReference>
<keyword evidence="3 5" id="KW-1133">Transmembrane helix</keyword>
<dbReference type="PANTHER" id="PTHR36926">
    <property type="entry name" value="COLICIN V PRODUCTION PROTEIN"/>
    <property type="match status" value="1"/>
</dbReference>
<dbReference type="PANTHER" id="PTHR36926:SF1">
    <property type="entry name" value="COLICIN V PRODUCTION PROTEIN"/>
    <property type="match status" value="1"/>
</dbReference>
<feature type="transmembrane region" description="Helical" evidence="5">
    <location>
        <begin position="65"/>
        <end position="89"/>
    </location>
</feature>